<keyword evidence="3 6" id="KW-0732">Signal</keyword>
<dbReference type="InterPro" id="IPR000519">
    <property type="entry name" value="P_trefoil_dom"/>
</dbReference>
<dbReference type="PANTHER" id="PTHR13826:SF18">
    <property type="entry name" value="TREFOIL FACTOR 1"/>
    <property type="match status" value="1"/>
</dbReference>
<evidence type="ECO:0000256" key="6">
    <source>
        <dbReference type="SAM" id="SignalP"/>
    </source>
</evidence>
<evidence type="ECO:0000313" key="8">
    <source>
        <dbReference type="EMBL" id="KAF6478628.1"/>
    </source>
</evidence>
<evidence type="ECO:0000256" key="2">
    <source>
        <dbReference type="ARBA" id="ARBA00022525"/>
    </source>
</evidence>
<dbReference type="Gene3D" id="4.10.110.10">
    <property type="entry name" value="Spasmolytic Protein, domain 1"/>
    <property type="match status" value="1"/>
</dbReference>
<dbReference type="PRINTS" id="PR00680">
    <property type="entry name" value="PTREFOIL"/>
</dbReference>
<evidence type="ECO:0000259" key="7">
    <source>
        <dbReference type="PROSITE" id="PS51448"/>
    </source>
</evidence>
<feature type="disulfide bond" evidence="5">
    <location>
        <begin position="41"/>
        <end position="56"/>
    </location>
</feature>
<name>A0A7J8I2X7_MOLMO</name>
<feature type="chain" id="PRO_5029554579" evidence="6">
    <location>
        <begin position="27"/>
        <end position="84"/>
    </location>
</feature>
<dbReference type="SUPFAM" id="SSF57492">
    <property type="entry name" value="Trefoil"/>
    <property type="match status" value="1"/>
</dbReference>
<accession>A0A7J8I2X7</accession>
<dbReference type="InterPro" id="IPR017957">
    <property type="entry name" value="P_trefoil_CS"/>
</dbReference>
<feature type="signal peptide" evidence="6">
    <location>
        <begin position="1"/>
        <end position="26"/>
    </location>
</feature>
<dbReference type="FunCoup" id="A0A7J8I2X7">
    <property type="interactions" value="5"/>
</dbReference>
<evidence type="ECO:0000256" key="1">
    <source>
        <dbReference type="ARBA" id="ARBA00004613"/>
    </source>
</evidence>
<keyword evidence="9" id="KW-1185">Reference proteome</keyword>
<keyword evidence="4 5" id="KW-1015">Disulfide bond</keyword>
<dbReference type="PROSITE" id="PS51448">
    <property type="entry name" value="P_TREFOIL_2"/>
    <property type="match status" value="1"/>
</dbReference>
<dbReference type="InParanoid" id="A0A7J8I2X7"/>
<evidence type="ECO:0000256" key="4">
    <source>
        <dbReference type="ARBA" id="ARBA00023157"/>
    </source>
</evidence>
<dbReference type="FunFam" id="4.10.110.10:FF:000001">
    <property type="entry name" value="Trefoil factor 3"/>
    <property type="match status" value="1"/>
</dbReference>
<evidence type="ECO:0000256" key="5">
    <source>
        <dbReference type="PROSITE-ProRule" id="PRU00779"/>
    </source>
</evidence>
<dbReference type="PROSITE" id="PS00025">
    <property type="entry name" value="P_TREFOIL_1"/>
    <property type="match status" value="1"/>
</dbReference>
<dbReference type="OrthoDB" id="10051464at2759"/>
<dbReference type="InterPro" id="IPR044913">
    <property type="entry name" value="P_trefoil_dom_sf"/>
</dbReference>
<protein>
    <submittedName>
        <fullName evidence="8">Trefoil factor 1</fullName>
    </submittedName>
</protein>
<sequence length="84" mass="9089">MAAMQPKVTCVLLLVFWLALSTLAQGQDETCTVAPSQRKNCGFPGVTPSQCAAKGCCFDSTVPGHPWCFYPSKVDDLPEEECSF</sequence>
<feature type="domain" description="P-type" evidence="7">
    <location>
        <begin position="29"/>
        <end position="72"/>
    </location>
</feature>
<dbReference type="EMBL" id="JACASF010000005">
    <property type="protein sequence ID" value="KAF6478628.1"/>
    <property type="molecule type" value="Genomic_DNA"/>
</dbReference>
<dbReference type="Proteomes" id="UP000550707">
    <property type="component" value="Unassembled WGS sequence"/>
</dbReference>
<gene>
    <name evidence="8" type="ORF">HJG59_018055</name>
</gene>
<dbReference type="Pfam" id="PF00088">
    <property type="entry name" value="Trefoil"/>
    <property type="match status" value="1"/>
</dbReference>
<evidence type="ECO:0000256" key="3">
    <source>
        <dbReference type="ARBA" id="ARBA00022729"/>
    </source>
</evidence>
<dbReference type="PANTHER" id="PTHR13826">
    <property type="entry name" value="INTESTINAL TREFOIL FACTOR-RELATED"/>
    <property type="match status" value="1"/>
</dbReference>
<feature type="disulfide bond" evidence="5">
    <location>
        <begin position="31"/>
        <end position="57"/>
    </location>
</feature>
<evidence type="ECO:0000313" key="9">
    <source>
        <dbReference type="Proteomes" id="UP000550707"/>
    </source>
</evidence>
<dbReference type="AlphaFoldDB" id="A0A7J8I2X7"/>
<dbReference type="GO" id="GO:0005615">
    <property type="term" value="C:extracellular space"/>
    <property type="evidence" value="ECO:0007669"/>
    <property type="project" value="TreeGrafter"/>
</dbReference>
<comment type="subcellular location">
    <subcellularLocation>
        <location evidence="1">Secreted</location>
    </subcellularLocation>
</comment>
<dbReference type="CDD" id="cd00111">
    <property type="entry name" value="Trefoil"/>
    <property type="match status" value="1"/>
</dbReference>
<dbReference type="InterPro" id="IPR017994">
    <property type="entry name" value="P_trefoil_chordata"/>
</dbReference>
<reference evidence="8 9" key="1">
    <citation type="journal article" date="2020" name="Nature">
        <title>Six reference-quality genomes reveal evolution of bat adaptations.</title>
        <authorList>
            <person name="Jebb D."/>
            <person name="Huang Z."/>
            <person name="Pippel M."/>
            <person name="Hughes G.M."/>
            <person name="Lavrichenko K."/>
            <person name="Devanna P."/>
            <person name="Winkler S."/>
            <person name="Jermiin L.S."/>
            <person name="Skirmuntt E.C."/>
            <person name="Katzourakis A."/>
            <person name="Burkitt-Gray L."/>
            <person name="Ray D.A."/>
            <person name="Sullivan K.A.M."/>
            <person name="Roscito J.G."/>
            <person name="Kirilenko B.M."/>
            <person name="Davalos L.M."/>
            <person name="Corthals A.P."/>
            <person name="Power M.L."/>
            <person name="Jones G."/>
            <person name="Ransome R.D."/>
            <person name="Dechmann D.K.N."/>
            <person name="Locatelli A.G."/>
            <person name="Puechmaille S.J."/>
            <person name="Fedrigo O."/>
            <person name="Jarvis E.D."/>
            <person name="Hiller M."/>
            <person name="Vernes S.C."/>
            <person name="Myers E.W."/>
            <person name="Teeling E.C."/>
        </authorList>
    </citation>
    <scope>NUCLEOTIDE SEQUENCE [LARGE SCALE GENOMIC DNA]</scope>
    <source>
        <strain evidence="8">MMolMol1</strain>
        <tissue evidence="8">Muscle</tissue>
    </source>
</reference>
<keyword evidence="2" id="KW-0964">Secreted</keyword>
<feature type="disulfide bond" evidence="5">
    <location>
        <begin position="51"/>
        <end position="68"/>
    </location>
</feature>
<organism evidence="8 9">
    <name type="scientific">Molossus molossus</name>
    <name type="common">Pallas' mastiff bat</name>
    <name type="synonym">Vespertilio molossus</name>
    <dbReference type="NCBI Taxonomy" id="27622"/>
    <lineage>
        <taxon>Eukaryota</taxon>
        <taxon>Metazoa</taxon>
        <taxon>Chordata</taxon>
        <taxon>Craniata</taxon>
        <taxon>Vertebrata</taxon>
        <taxon>Euteleostomi</taxon>
        <taxon>Mammalia</taxon>
        <taxon>Eutheria</taxon>
        <taxon>Laurasiatheria</taxon>
        <taxon>Chiroptera</taxon>
        <taxon>Yangochiroptera</taxon>
        <taxon>Molossidae</taxon>
        <taxon>Molossus</taxon>
    </lineage>
</organism>
<dbReference type="GO" id="GO:0030277">
    <property type="term" value="P:maintenance of gastrointestinal epithelium"/>
    <property type="evidence" value="ECO:0007669"/>
    <property type="project" value="TreeGrafter"/>
</dbReference>
<dbReference type="SMART" id="SM00018">
    <property type="entry name" value="PD"/>
    <property type="match status" value="1"/>
</dbReference>
<comment type="caution">
    <text evidence="8">The sequence shown here is derived from an EMBL/GenBank/DDBJ whole genome shotgun (WGS) entry which is preliminary data.</text>
</comment>
<proteinExistence type="predicted"/>